<dbReference type="EMBL" id="AGJL01000055">
    <property type="protein sequence ID" value="EHP84291.1"/>
    <property type="molecule type" value="Genomic_DNA"/>
</dbReference>
<dbReference type="STRING" id="647171.MetfoDRAFT_1709"/>
<dbReference type="AlphaFoldDB" id="H1L0Y5"/>
<keyword evidence="3" id="KW-1185">Reference proteome</keyword>
<feature type="coiled-coil region" evidence="1">
    <location>
        <begin position="20"/>
        <end position="91"/>
    </location>
</feature>
<dbReference type="RefSeq" id="WP_007045132.1">
    <property type="nucleotide sequence ID" value="NZ_AGJL01000055.1"/>
</dbReference>
<dbReference type="Proteomes" id="UP000003706">
    <property type="component" value="Unassembled WGS sequence"/>
</dbReference>
<gene>
    <name evidence="2" type="ORF">MetfoDRAFT_1709</name>
</gene>
<protein>
    <submittedName>
        <fullName evidence="2">Uncharacterized protein</fullName>
    </submittedName>
</protein>
<accession>H1L0Y5</accession>
<evidence type="ECO:0000313" key="3">
    <source>
        <dbReference type="Proteomes" id="UP000003706"/>
    </source>
</evidence>
<name>H1L0Y5_9EURY</name>
<organism evidence="2 3">
    <name type="scientific">Methanotorris formicicus Mc-S-70</name>
    <dbReference type="NCBI Taxonomy" id="647171"/>
    <lineage>
        <taxon>Archaea</taxon>
        <taxon>Methanobacteriati</taxon>
        <taxon>Methanobacteriota</taxon>
        <taxon>Methanomada group</taxon>
        <taxon>Methanococci</taxon>
        <taxon>Methanococcales</taxon>
        <taxon>Methanocaldococcaceae</taxon>
        <taxon>Methanotorris</taxon>
    </lineage>
</organism>
<evidence type="ECO:0000256" key="1">
    <source>
        <dbReference type="SAM" id="Coils"/>
    </source>
</evidence>
<dbReference type="OrthoDB" id="99226at2157"/>
<dbReference type="PATRIC" id="fig|647171.4.peg.1650"/>
<evidence type="ECO:0000313" key="2">
    <source>
        <dbReference type="EMBL" id="EHP84291.1"/>
    </source>
</evidence>
<proteinExistence type="predicted"/>
<reference evidence="2 3" key="1">
    <citation type="submission" date="2011-09" db="EMBL/GenBank/DDBJ databases">
        <title>The draft genome of Methanotorris formicicus Mc-S-70.</title>
        <authorList>
            <consortium name="US DOE Joint Genome Institute (JGI-PGF)"/>
            <person name="Lucas S."/>
            <person name="Han J."/>
            <person name="Lapidus A."/>
            <person name="Cheng J.-F."/>
            <person name="Goodwin L."/>
            <person name="Pitluck S."/>
            <person name="Peters L."/>
            <person name="Land M.L."/>
            <person name="Hauser L."/>
            <person name="Sieprawska-Lupa M."/>
            <person name="Takai K."/>
            <person name="Miyazaki J."/>
            <person name="Whitman W."/>
            <person name="Woyke T.J."/>
        </authorList>
    </citation>
    <scope>NUCLEOTIDE SEQUENCE [LARGE SCALE GENOMIC DNA]</scope>
    <source>
        <strain evidence="2 3">Mc-S-70</strain>
    </source>
</reference>
<sequence length="202" mass="23225">MLNRLKNLLNKNKNPLDMPLDKLKESKIMLDIQIRKLEDEISNIDSQITALFEKAKKAKSKSEELTIATKIKTLSQRKKQLQNSHALLNKQVRFVDNLIVIKENEAVLKSTPLWNVLNKMSPEELERELINLRLDSENVINTLNTALGITDDALSMTSEEYDEDIEDILKTIHAVKEGELDVEDAKEIVSEDKKDKDKLLFE</sequence>
<comment type="caution">
    <text evidence="2">The sequence shown here is derived from an EMBL/GenBank/DDBJ whole genome shotgun (WGS) entry which is preliminary data.</text>
</comment>
<keyword evidence="1" id="KW-0175">Coiled coil</keyword>